<evidence type="ECO:0000256" key="2">
    <source>
        <dbReference type="ARBA" id="ARBA00022801"/>
    </source>
</evidence>
<keyword evidence="2 4" id="KW-0378">Hydrolase</keyword>
<dbReference type="Proteomes" id="UP000727857">
    <property type="component" value="Unassembled WGS sequence"/>
</dbReference>
<dbReference type="Pfam" id="PF01915">
    <property type="entry name" value="Glyco_hydro_3_C"/>
    <property type="match status" value="1"/>
</dbReference>
<dbReference type="SUPFAM" id="SSF52279">
    <property type="entry name" value="Beta-D-glucan exohydrolase, C-terminal domain"/>
    <property type="match status" value="1"/>
</dbReference>
<reference evidence="4" key="1">
    <citation type="submission" date="2020-10" db="EMBL/GenBank/DDBJ databases">
        <authorList>
            <person name="Gilroy R."/>
        </authorList>
    </citation>
    <scope>NUCLEOTIDE SEQUENCE</scope>
    <source>
        <strain evidence="4">517</strain>
    </source>
</reference>
<gene>
    <name evidence="4" type="ORF">IAB16_00740</name>
</gene>
<dbReference type="SMART" id="SM01217">
    <property type="entry name" value="Fn3_like"/>
    <property type="match status" value="1"/>
</dbReference>
<dbReference type="Pfam" id="PF14310">
    <property type="entry name" value="Fn3-like"/>
    <property type="match status" value="1"/>
</dbReference>
<evidence type="ECO:0000256" key="1">
    <source>
        <dbReference type="ARBA" id="ARBA00005336"/>
    </source>
</evidence>
<dbReference type="GO" id="GO:0004553">
    <property type="term" value="F:hydrolase activity, hydrolyzing O-glycosyl compounds"/>
    <property type="evidence" value="ECO:0007669"/>
    <property type="project" value="InterPro"/>
</dbReference>
<dbReference type="PANTHER" id="PTHR42715:SF10">
    <property type="entry name" value="BETA-GLUCOSIDASE"/>
    <property type="match status" value="1"/>
</dbReference>
<dbReference type="InterPro" id="IPR036881">
    <property type="entry name" value="Glyco_hydro_3_C_sf"/>
</dbReference>
<accession>A0A940DFL5</accession>
<dbReference type="Pfam" id="PF00933">
    <property type="entry name" value="Glyco_hydro_3"/>
    <property type="match status" value="1"/>
</dbReference>
<evidence type="ECO:0000259" key="3">
    <source>
        <dbReference type="SMART" id="SM01217"/>
    </source>
</evidence>
<evidence type="ECO:0000313" key="4">
    <source>
        <dbReference type="EMBL" id="MBO8423539.1"/>
    </source>
</evidence>
<dbReference type="AlphaFoldDB" id="A0A940DFL5"/>
<dbReference type="SUPFAM" id="SSF51445">
    <property type="entry name" value="(Trans)glycosidases"/>
    <property type="match status" value="1"/>
</dbReference>
<dbReference type="Gene3D" id="3.40.50.1700">
    <property type="entry name" value="Glycoside hydrolase family 3 C-terminal domain"/>
    <property type="match status" value="1"/>
</dbReference>
<sequence length="815" mass="90296">MSDISKKVKKVIGKIVNRITNTLSQDENRMSNVAAGAREKFTGLLTEAGAEGIVLLRNDGVLPLKADETVAYFGRCQFDWFYIGYGSGGDVIAPDKINLVKALDSLGVKIYEPLKKAYAEWLALPANEADHGYWGNWPYNFEEMPLAPELVGEAGRAADTAVVVIGRAAGEDRENVEKEGSYYLTQAEKAMLDAVTAAFGHTVVLMNCGNMIDMSWTEKYGDKLSAIMYVWQLGERSGAAVADVLYGVRSPSGKLPMTVARNYSDYPSSANFGNRDFNNYAEDIYVGYRYFETFAPEKVLYPFGFGLSYTSFEIEPCGFEYKDGKVSVKARVENTGNVAGKEVVQIYCRPPQGKLGKPLMNLVAFSKTAELRPGEREVCEFTFDEYAFASFDDGGVTGNASAYVLEEGKYEFYMGSSVRDVKKADSFTLGECKPYVKLEKVMCVDRSAAFDVLYPEATDGGLRPAYRKVCVNERDLKERISQNIFEAPERSEERFDFSEVVAGRRTVEEFANTLSNKELESLTRGEGAMNSRYGVIGNAGAYGGVTKALRLRGVPALITCDGPAGVRIRLTASLLPCGTAIAATWNTALVRALYEAEGREARAVGSDIMLGPGMNIHRNPLCGRNFEYFSEDPVLSGKTAAACVEGLQSGGASACPKHFACNNQEVNRNYNDSRVSERALREIYLKGFEICVKESAPDNIMTSYNKINGVWSHYNYDLVESVLRNEWGFDGVVITDWWMRRAESPEFKGVKDNAYRVRSGVDVLMPGNIRGVPFEHSAIRRLDKEGGITRYELLRTARRVLKLCARKEREKKARG</sequence>
<protein>
    <submittedName>
        <fullName evidence="4">Glycoside hydrolase family 3 C-terminal domain-containing protein</fullName>
    </submittedName>
</protein>
<dbReference type="Gene3D" id="2.60.40.10">
    <property type="entry name" value="Immunoglobulins"/>
    <property type="match status" value="1"/>
</dbReference>
<comment type="similarity">
    <text evidence="1">Belongs to the glycosyl hydrolase 3 family.</text>
</comment>
<evidence type="ECO:0000313" key="5">
    <source>
        <dbReference type="Proteomes" id="UP000727857"/>
    </source>
</evidence>
<dbReference type="InterPro" id="IPR001764">
    <property type="entry name" value="Glyco_hydro_3_N"/>
</dbReference>
<dbReference type="InterPro" id="IPR036962">
    <property type="entry name" value="Glyco_hydro_3_N_sf"/>
</dbReference>
<dbReference type="PRINTS" id="PR00133">
    <property type="entry name" value="GLHYDRLASE3"/>
</dbReference>
<dbReference type="InterPro" id="IPR026891">
    <property type="entry name" value="Fn3-like"/>
</dbReference>
<dbReference type="InterPro" id="IPR050288">
    <property type="entry name" value="Cellulose_deg_GH3"/>
</dbReference>
<dbReference type="PANTHER" id="PTHR42715">
    <property type="entry name" value="BETA-GLUCOSIDASE"/>
    <property type="match status" value="1"/>
</dbReference>
<name>A0A940DFL5_9FIRM</name>
<dbReference type="Gene3D" id="3.20.20.300">
    <property type="entry name" value="Glycoside hydrolase, family 3, N-terminal domain"/>
    <property type="match status" value="1"/>
</dbReference>
<dbReference type="GO" id="GO:0005975">
    <property type="term" value="P:carbohydrate metabolic process"/>
    <property type="evidence" value="ECO:0007669"/>
    <property type="project" value="InterPro"/>
</dbReference>
<proteinExistence type="inferred from homology"/>
<dbReference type="EMBL" id="JADINF010000018">
    <property type="protein sequence ID" value="MBO8423539.1"/>
    <property type="molecule type" value="Genomic_DNA"/>
</dbReference>
<comment type="caution">
    <text evidence="4">The sequence shown here is derived from an EMBL/GenBank/DDBJ whole genome shotgun (WGS) entry which is preliminary data.</text>
</comment>
<dbReference type="InterPro" id="IPR017853">
    <property type="entry name" value="GH"/>
</dbReference>
<dbReference type="InterPro" id="IPR013783">
    <property type="entry name" value="Ig-like_fold"/>
</dbReference>
<reference evidence="4" key="2">
    <citation type="journal article" date="2021" name="PeerJ">
        <title>Extensive microbial diversity within the chicken gut microbiome revealed by metagenomics and culture.</title>
        <authorList>
            <person name="Gilroy R."/>
            <person name="Ravi A."/>
            <person name="Getino M."/>
            <person name="Pursley I."/>
            <person name="Horton D.L."/>
            <person name="Alikhan N.F."/>
            <person name="Baker D."/>
            <person name="Gharbi K."/>
            <person name="Hall N."/>
            <person name="Watson M."/>
            <person name="Adriaenssens E.M."/>
            <person name="Foster-Nyarko E."/>
            <person name="Jarju S."/>
            <person name="Secka A."/>
            <person name="Antonio M."/>
            <person name="Oren A."/>
            <person name="Chaudhuri R.R."/>
            <person name="La Ragione R."/>
            <person name="Hildebrand F."/>
            <person name="Pallen M.J."/>
        </authorList>
    </citation>
    <scope>NUCLEOTIDE SEQUENCE</scope>
    <source>
        <strain evidence="4">517</strain>
    </source>
</reference>
<dbReference type="InterPro" id="IPR002772">
    <property type="entry name" value="Glyco_hydro_3_C"/>
</dbReference>
<feature type="domain" description="Fibronectin type III-like" evidence="3">
    <location>
        <begin position="342"/>
        <end position="418"/>
    </location>
</feature>
<organism evidence="4 5">
    <name type="scientific">Candidatus Stercoripulliclostridium pullicola</name>
    <dbReference type="NCBI Taxonomy" id="2840953"/>
    <lineage>
        <taxon>Bacteria</taxon>
        <taxon>Bacillati</taxon>
        <taxon>Bacillota</taxon>
        <taxon>Clostridia</taxon>
        <taxon>Eubacteriales</taxon>
        <taxon>Candidatus Stercoripulliclostridium</taxon>
    </lineage>
</organism>